<dbReference type="AlphaFoldDB" id="Q21636"/>
<dbReference type="IntAct" id="Q21636">
    <property type="interactions" value="3"/>
</dbReference>
<proteinExistence type="evidence at protein level"/>
<dbReference type="OMA" id="CQFSPEG"/>
<evidence type="ECO:0000313" key="2">
    <source>
        <dbReference type="EMBL" id="CAB01433.1"/>
    </source>
</evidence>
<protein>
    <submittedName>
        <fullName evidence="2">GATA-type domain-containing protein</fullName>
    </submittedName>
</protein>
<dbReference type="InParanoid" id="Q21636"/>
<organism evidence="2 3">
    <name type="scientific">Caenorhabditis elegans</name>
    <dbReference type="NCBI Taxonomy" id="6239"/>
    <lineage>
        <taxon>Eukaryota</taxon>
        <taxon>Metazoa</taxon>
        <taxon>Ecdysozoa</taxon>
        <taxon>Nematoda</taxon>
        <taxon>Chromadorea</taxon>
        <taxon>Rhabditida</taxon>
        <taxon>Rhabditina</taxon>
        <taxon>Rhabditomorpha</taxon>
        <taxon>Rhabditoidea</taxon>
        <taxon>Rhabditidae</taxon>
        <taxon>Peloderinae</taxon>
        <taxon>Caenorhabditis</taxon>
    </lineage>
</organism>
<dbReference type="CTD" id="179956"/>
<dbReference type="KEGG" id="cel:CELE_R02D5.1"/>
<dbReference type="GeneID" id="179956"/>
<dbReference type="OrthoDB" id="5830138at2759"/>
<keyword evidence="3" id="KW-1185">Reference proteome</keyword>
<dbReference type="RefSeq" id="NP_506595.1">
    <property type="nucleotide sequence ID" value="NM_074194.3"/>
</dbReference>
<accession>Q21636</accession>
<feature type="region of interest" description="Disordered" evidence="1">
    <location>
        <begin position="1"/>
        <end position="98"/>
    </location>
</feature>
<comment type="interaction">
    <interactant intactId="EBI-329142">
        <id>Q21636</id>
    </interactant>
    <interactant intactId="EBI-318513">
        <id>Q9U9Y8</id>
        <label>lit-1</label>
    </interactant>
    <organismsDiffer>false</organismsDiffer>
    <experiments>6</experiments>
</comment>
<dbReference type="EMBL" id="BX284605">
    <property type="protein sequence ID" value="CAB01433.1"/>
    <property type="molecule type" value="Genomic_DNA"/>
</dbReference>
<dbReference type="WormBase" id="R02D5.1">
    <property type="protein sequence ID" value="CE12486"/>
    <property type="gene ID" value="WBGene00010976"/>
</dbReference>
<feature type="compositionally biased region" description="Basic residues" evidence="1">
    <location>
        <begin position="54"/>
        <end position="63"/>
    </location>
</feature>
<dbReference type="eggNOG" id="ENOG502THEX">
    <property type="taxonomic scope" value="Eukaryota"/>
</dbReference>
<dbReference type="DIP" id="DIP-24821N"/>
<dbReference type="Proteomes" id="UP000001940">
    <property type="component" value="Chromosome V"/>
</dbReference>
<sequence>MKSQPYTASSVTSTSTTHHPWMPISLREPPSKFQKLSTSDAAPLHNVCSSLKMKSTKPSRKRPSPKESDLPPLPSISTLFDSGSSSHSSSSSSNSSYGSYCQFSPEGSYTMYHWPMNYIPYVSPDVTITATTSTSTNAMASPDPIMLSSPPKQPTIEHTPINQPLFIQTADYPYDYSAPDPTGGYPSSATINANQLLLRPVPNGHV</sequence>
<name>Q21636_CAEEL</name>
<gene>
    <name evidence="2" type="ORF">CELE_R02D5.1</name>
    <name evidence="2 4" type="ORF">R02D5.1</name>
</gene>
<feature type="compositionally biased region" description="Low complexity" evidence="1">
    <location>
        <begin position="7"/>
        <end position="17"/>
    </location>
</feature>
<dbReference type="HOGENOM" id="CLU_1416330_0_0_1"/>
<dbReference type="AGR" id="WB:WBGene00010976"/>
<dbReference type="Bgee" id="WBGene00010976">
    <property type="expression patterns" value="Expressed in pharyngeal muscle cell (C elegans) and 3 other cell types or tissues"/>
</dbReference>
<evidence type="ECO:0000256" key="1">
    <source>
        <dbReference type="SAM" id="MobiDB-lite"/>
    </source>
</evidence>
<dbReference type="PaxDb" id="6239-R02D5.1"/>
<reference evidence="2 3" key="1">
    <citation type="journal article" date="1998" name="Science">
        <title>Genome sequence of the nematode C. elegans: a platform for investigating biology.</title>
        <authorList>
            <consortium name="The C. elegans sequencing consortium"/>
            <person name="Sulson J.E."/>
            <person name="Waterston R."/>
        </authorList>
    </citation>
    <scope>NUCLEOTIDE SEQUENCE [LARGE SCALE GENOMIC DNA]</scope>
    <source>
        <strain evidence="2 3">Bristol N2</strain>
    </source>
</reference>
<dbReference type="PIR" id="T23852">
    <property type="entry name" value="T23852"/>
</dbReference>
<evidence type="ECO:0000313" key="3">
    <source>
        <dbReference type="Proteomes" id="UP000001940"/>
    </source>
</evidence>
<dbReference type="UCSC" id="R02D5.1">
    <property type="organism name" value="c. elegans"/>
</dbReference>
<evidence type="ECO:0000313" key="4">
    <source>
        <dbReference type="WormBase" id="R02D5.1"/>
    </source>
</evidence>
<feature type="compositionally biased region" description="Low complexity" evidence="1">
    <location>
        <begin position="82"/>
        <end position="98"/>
    </location>
</feature>
<dbReference type="FunCoup" id="Q21636">
    <property type="interactions" value="1198"/>
</dbReference>